<name>W0DI17_9GAMM</name>
<keyword evidence="2" id="KW-1185">Reference proteome</keyword>
<dbReference type="HOGENOM" id="CLU_514754_0_0_6"/>
<dbReference type="SUPFAM" id="SSF53474">
    <property type="entry name" value="alpha/beta-Hydrolases"/>
    <property type="match status" value="1"/>
</dbReference>
<dbReference type="Proteomes" id="UP000005289">
    <property type="component" value="Chromosome"/>
</dbReference>
<dbReference type="InterPro" id="IPR029058">
    <property type="entry name" value="AB_hydrolase_fold"/>
</dbReference>
<accession>W0DI17</accession>
<evidence type="ECO:0000313" key="2">
    <source>
        <dbReference type="Proteomes" id="UP000005289"/>
    </source>
</evidence>
<dbReference type="RefSeq" id="WP_006747595.1">
    <property type="nucleotide sequence ID" value="NZ_CP007029.1"/>
</dbReference>
<protein>
    <recommendedName>
        <fullName evidence="3">DUF676 domain-containing protein</fullName>
    </recommendedName>
</protein>
<dbReference type="Gene3D" id="3.40.50.1820">
    <property type="entry name" value="alpha/beta hydrolase"/>
    <property type="match status" value="1"/>
</dbReference>
<dbReference type="EMBL" id="CP007029">
    <property type="protein sequence ID" value="AHE98259.1"/>
    <property type="molecule type" value="Genomic_DNA"/>
</dbReference>
<dbReference type="STRING" id="713585.THITH_08275"/>
<reference evidence="1 2" key="1">
    <citation type="submission" date="2013-12" db="EMBL/GenBank/DDBJ databases">
        <authorList>
            <consortium name="DOE Joint Genome Institute"/>
            <person name="Muyzer G."/>
            <person name="Huntemann M."/>
            <person name="Han J."/>
            <person name="Chen A."/>
            <person name="Kyrpides N."/>
            <person name="Mavromatis K."/>
            <person name="Markowitz V."/>
            <person name="Palaniappan K."/>
            <person name="Ivanova N."/>
            <person name="Schaumberg A."/>
            <person name="Pati A."/>
            <person name="Liolios K."/>
            <person name="Nordberg H.P."/>
            <person name="Cantor M.N."/>
            <person name="Hua S.X."/>
            <person name="Woyke T."/>
        </authorList>
    </citation>
    <scope>NUCLEOTIDE SEQUENCE [LARGE SCALE GENOMIC DNA]</scope>
    <source>
        <strain evidence="1 2">ARh 1</strain>
    </source>
</reference>
<gene>
    <name evidence="1" type="ORF">THITH_08275</name>
</gene>
<organism evidence="1 2">
    <name type="scientific">Thioalkalivibrio paradoxus ARh 1</name>
    <dbReference type="NCBI Taxonomy" id="713585"/>
    <lineage>
        <taxon>Bacteria</taxon>
        <taxon>Pseudomonadati</taxon>
        <taxon>Pseudomonadota</taxon>
        <taxon>Gammaproteobacteria</taxon>
        <taxon>Chromatiales</taxon>
        <taxon>Ectothiorhodospiraceae</taxon>
        <taxon>Thioalkalivibrio</taxon>
    </lineage>
</organism>
<sequence>MRIEAPYYPIIYVRGYAASMNEIEDTVATPYMGFNLGSTKIRQDYESRITPFIFESPLIRLMKDESYIDAYRDGDFIQEPERVPPRSVWIFRYYEPVSEDLGDGTRREIPHFAAELRKFILRIRDQVCGDDENDRRKFKVYLVAHSMGGLICRCYLQNICRNGVRDAYPKLKGAALTRLNKEHELGAQPADPLVDKVFTYATPHNGIDMAGINVPNLGSFDRLHVRNFNRDAMRKYLALSNGGDRVDSLEGTFPTDRFFCFVGTNYRDYGAFFGMSKRGTGAMSDGLVMIRNATVSGAPRAFAHRSHSGHYGIVNSEEGYQNLRRFLFGDVRADVTMLIDEITLPPRLEKAVGDNRQRIKAAYNIEAAAAVRGLNVFVNERRVSQESAIRRPYEQLVHENKPVYLFSGYLSKRAKTEDTGDTALAFAIDIGVQVPVYELDRRFWMNGHFEGGYLFRDKITIHVRPRADGTTFRYGLESSSGPSAAPRMLTPIENENGRIVLEIPIGFAENAAAKPKPGMRGRLRITASPWNGD</sequence>
<evidence type="ECO:0000313" key="1">
    <source>
        <dbReference type="EMBL" id="AHE98259.1"/>
    </source>
</evidence>
<proteinExistence type="predicted"/>
<dbReference type="KEGG" id="tti:THITH_08275"/>
<dbReference type="OrthoDB" id="556502at2"/>
<dbReference type="AlphaFoldDB" id="W0DI17"/>
<evidence type="ECO:0008006" key="3">
    <source>
        <dbReference type="Google" id="ProtNLM"/>
    </source>
</evidence>